<sequence>FNLKKRKFKELGIEGWMEEFYDVAYKRFFDQYGQGVYSLLVRVPGLADYSDYINVDFGKIFREYGGS</sequence>
<dbReference type="EMBL" id="LAZR01024710">
    <property type="protein sequence ID" value="KKL74269.1"/>
    <property type="molecule type" value="Genomic_DNA"/>
</dbReference>
<feature type="non-terminal residue" evidence="1">
    <location>
        <position position="1"/>
    </location>
</feature>
<proteinExistence type="predicted"/>
<comment type="caution">
    <text evidence="1">The sequence shown here is derived from an EMBL/GenBank/DDBJ whole genome shotgun (WGS) entry which is preliminary data.</text>
</comment>
<organism evidence="1">
    <name type="scientific">marine sediment metagenome</name>
    <dbReference type="NCBI Taxonomy" id="412755"/>
    <lineage>
        <taxon>unclassified sequences</taxon>
        <taxon>metagenomes</taxon>
        <taxon>ecological metagenomes</taxon>
    </lineage>
</organism>
<reference evidence="1" key="1">
    <citation type="journal article" date="2015" name="Nature">
        <title>Complex archaea that bridge the gap between prokaryotes and eukaryotes.</title>
        <authorList>
            <person name="Spang A."/>
            <person name="Saw J.H."/>
            <person name="Jorgensen S.L."/>
            <person name="Zaremba-Niedzwiedzka K."/>
            <person name="Martijn J."/>
            <person name="Lind A.E."/>
            <person name="van Eijk R."/>
            <person name="Schleper C."/>
            <person name="Guy L."/>
            <person name="Ettema T.J."/>
        </authorList>
    </citation>
    <scope>NUCLEOTIDE SEQUENCE</scope>
</reference>
<dbReference type="AlphaFoldDB" id="A0A0F9EJU1"/>
<gene>
    <name evidence="1" type="ORF">LCGC14_2066560</name>
</gene>
<name>A0A0F9EJU1_9ZZZZ</name>
<protein>
    <submittedName>
        <fullName evidence="1">Uncharacterized protein</fullName>
    </submittedName>
</protein>
<evidence type="ECO:0000313" key="1">
    <source>
        <dbReference type="EMBL" id="KKL74269.1"/>
    </source>
</evidence>
<accession>A0A0F9EJU1</accession>